<dbReference type="Pfam" id="PF17863">
    <property type="entry name" value="AAA_lid_2"/>
    <property type="match status" value="1"/>
</dbReference>
<evidence type="ECO:0000256" key="2">
    <source>
        <dbReference type="ARBA" id="ARBA00022840"/>
    </source>
</evidence>
<evidence type="ECO:0008006" key="8">
    <source>
        <dbReference type="Google" id="ProtNLM"/>
    </source>
</evidence>
<dbReference type="Pfam" id="PF07726">
    <property type="entry name" value="AAA_3"/>
    <property type="match status" value="1"/>
</dbReference>
<reference evidence="6" key="1">
    <citation type="journal article" date="2014" name="Int. J. Syst. Evol. Microbiol.">
        <title>Complete genome sequence of Corynebacterium casei LMG S-19264T (=DSM 44701T), isolated from a smear-ripened cheese.</title>
        <authorList>
            <consortium name="US DOE Joint Genome Institute (JGI-PGF)"/>
            <person name="Walter F."/>
            <person name="Albersmeier A."/>
            <person name="Kalinowski J."/>
            <person name="Ruckert C."/>
        </authorList>
    </citation>
    <scope>NUCLEOTIDE SEQUENCE</scope>
    <source>
        <strain evidence="6">KCTC 23430</strain>
    </source>
</reference>
<reference evidence="6" key="2">
    <citation type="submission" date="2020-09" db="EMBL/GenBank/DDBJ databases">
        <authorList>
            <person name="Sun Q."/>
            <person name="Kim S."/>
        </authorList>
    </citation>
    <scope>NUCLEOTIDE SEQUENCE</scope>
    <source>
        <strain evidence="6">KCTC 23430</strain>
    </source>
</reference>
<evidence type="ECO:0000256" key="3">
    <source>
        <dbReference type="ARBA" id="ARBA00061607"/>
    </source>
</evidence>
<dbReference type="PANTHER" id="PTHR42759:SF5">
    <property type="entry name" value="METHANOL DEHYDROGENASE REGULATOR"/>
    <property type="match status" value="1"/>
</dbReference>
<organism evidence="6 7">
    <name type="scientific">Parahalioglobus pacificus</name>
    <dbReference type="NCBI Taxonomy" id="930806"/>
    <lineage>
        <taxon>Bacteria</taxon>
        <taxon>Pseudomonadati</taxon>
        <taxon>Pseudomonadota</taxon>
        <taxon>Gammaproteobacteria</taxon>
        <taxon>Cellvibrionales</taxon>
        <taxon>Halieaceae</taxon>
        <taxon>Parahalioglobus</taxon>
    </lineage>
</organism>
<name>A0A918XG25_9GAMM</name>
<comment type="similarity">
    <text evidence="3">Belongs to the MoxR family.</text>
</comment>
<feature type="domain" description="ATPase AAA-3" evidence="4">
    <location>
        <begin position="53"/>
        <end position="183"/>
    </location>
</feature>
<keyword evidence="7" id="KW-1185">Reference proteome</keyword>
<protein>
    <recommendedName>
        <fullName evidence="8">MoxR-like ATPase</fullName>
    </recommendedName>
</protein>
<dbReference type="InterPro" id="IPR041628">
    <property type="entry name" value="ChlI/MoxR_AAA_lid"/>
</dbReference>
<gene>
    <name evidence="6" type="ORF">GCM10007053_12080</name>
</gene>
<dbReference type="CDD" id="cd00009">
    <property type="entry name" value="AAA"/>
    <property type="match status" value="1"/>
</dbReference>
<dbReference type="SUPFAM" id="SSF52540">
    <property type="entry name" value="P-loop containing nucleoside triphosphate hydrolases"/>
    <property type="match status" value="1"/>
</dbReference>
<keyword evidence="1" id="KW-0547">Nucleotide-binding</keyword>
<dbReference type="Gene3D" id="1.10.8.80">
    <property type="entry name" value="Magnesium chelatase subunit I, C-Terminal domain"/>
    <property type="match status" value="1"/>
</dbReference>
<evidence type="ECO:0000259" key="4">
    <source>
        <dbReference type="Pfam" id="PF07726"/>
    </source>
</evidence>
<proteinExistence type="inferred from homology"/>
<dbReference type="FunFam" id="3.40.50.300:FF:000640">
    <property type="entry name" value="MoxR family ATPase"/>
    <property type="match status" value="1"/>
</dbReference>
<dbReference type="InterPro" id="IPR027417">
    <property type="entry name" value="P-loop_NTPase"/>
</dbReference>
<feature type="domain" description="ChlI/MoxR AAA lid" evidence="5">
    <location>
        <begin position="247"/>
        <end position="302"/>
    </location>
</feature>
<dbReference type="Proteomes" id="UP000644693">
    <property type="component" value="Unassembled WGS sequence"/>
</dbReference>
<evidence type="ECO:0000313" key="7">
    <source>
        <dbReference type="Proteomes" id="UP000644693"/>
    </source>
</evidence>
<dbReference type="Gene3D" id="3.40.50.300">
    <property type="entry name" value="P-loop containing nucleotide triphosphate hydrolases"/>
    <property type="match status" value="1"/>
</dbReference>
<evidence type="ECO:0000259" key="5">
    <source>
        <dbReference type="Pfam" id="PF17863"/>
    </source>
</evidence>
<comment type="caution">
    <text evidence="6">The sequence shown here is derived from an EMBL/GenBank/DDBJ whole genome shotgun (WGS) entry which is preliminary data.</text>
</comment>
<keyword evidence="2" id="KW-0067">ATP-binding</keyword>
<dbReference type="RefSeq" id="WP_189476170.1">
    <property type="nucleotide sequence ID" value="NZ_BMYM01000001.1"/>
</dbReference>
<dbReference type="InterPro" id="IPR011703">
    <property type="entry name" value="ATPase_AAA-3"/>
</dbReference>
<dbReference type="PIRSF" id="PIRSF002849">
    <property type="entry name" value="AAA_ATPase_chaperone_MoxR_prd"/>
    <property type="match status" value="1"/>
</dbReference>
<sequence length="324" mass="34986">MNSPISASATGKDATGAGVERLIDAAVAEVSRVVLGKEIQVRMALCCLFARGHLLIEDLPGMGKTTLSHALADVLGLSYNRVQFTSDLLPADILGVSVYDRDTASFSFHPGPVFTQVLLADEINRTTPRTQSALLEAMAEGQVTVEGQTRDLPEPFFVIATQNPIHQSGTYPLPESQLDRFLMRLELGYPHPQAERELLSKPRGGRNTVSLSQVIDAQGLATVRQAIDEVQTSDSLLDYVQRLVAFSRQSAEFAVGLSPRGALALLDCARTWAVMNSRRHVVPEDIQAVLPAVAGHRLVAAGDYAGDGQALVKLLMHGVDVVRR</sequence>
<dbReference type="InterPro" id="IPR050764">
    <property type="entry name" value="CbbQ/NirQ/NorQ/GpvN"/>
</dbReference>
<dbReference type="PANTHER" id="PTHR42759">
    <property type="entry name" value="MOXR FAMILY PROTEIN"/>
    <property type="match status" value="1"/>
</dbReference>
<evidence type="ECO:0000256" key="1">
    <source>
        <dbReference type="ARBA" id="ARBA00022741"/>
    </source>
</evidence>
<dbReference type="GO" id="GO:0005524">
    <property type="term" value="F:ATP binding"/>
    <property type="evidence" value="ECO:0007669"/>
    <property type="project" value="UniProtKB-KW"/>
</dbReference>
<accession>A0A918XG25</accession>
<dbReference type="GO" id="GO:0016887">
    <property type="term" value="F:ATP hydrolysis activity"/>
    <property type="evidence" value="ECO:0007669"/>
    <property type="project" value="InterPro"/>
</dbReference>
<dbReference type="EMBL" id="BMYM01000001">
    <property type="protein sequence ID" value="GHD30375.1"/>
    <property type="molecule type" value="Genomic_DNA"/>
</dbReference>
<evidence type="ECO:0000313" key="6">
    <source>
        <dbReference type="EMBL" id="GHD30375.1"/>
    </source>
</evidence>
<dbReference type="AlphaFoldDB" id="A0A918XG25"/>